<evidence type="ECO:0000313" key="1">
    <source>
        <dbReference type="EMBL" id="KAH1114679.1"/>
    </source>
</evidence>
<accession>A0A9D3W7H4</accession>
<dbReference type="Proteomes" id="UP000828251">
    <property type="component" value="Unassembled WGS sequence"/>
</dbReference>
<dbReference type="EMBL" id="JAIQCV010000003">
    <property type="protein sequence ID" value="KAH1114679.1"/>
    <property type="molecule type" value="Genomic_DNA"/>
</dbReference>
<keyword evidence="2" id="KW-1185">Reference proteome</keyword>
<sequence length="180" mass="21536">MELFRRTLEECQLIDVGYFDHSPLLINTRREEEQLKSNVFKFETWLSLEDSLIDEVKHIWVISSEDLLQKLENFKKGLKKWAGQIQINRKERNELLTAKLSELAEAERDDKNLAEMMDTEIQLNFEIEKDECYWEQRARLNWLKFGDKNTTFFHSQATQRQRKNLIHKLQSENGSETEAL</sequence>
<protein>
    <submittedName>
        <fullName evidence="1">Uncharacterized protein</fullName>
    </submittedName>
</protein>
<reference evidence="1 2" key="1">
    <citation type="journal article" date="2021" name="Plant Biotechnol. J.">
        <title>Multi-omics assisted identification of the key and species-specific regulatory components of drought-tolerant mechanisms in Gossypium stocksii.</title>
        <authorList>
            <person name="Yu D."/>
            <person name="Ke L."/>
            <person name="Zhang D."/>
            <person name="Wu Y."/>
            <person name="Sun Y."/>
            <person name="Mei J."/>
            <person name="Sun J."/>
            <person name="Sun Y."/>
        </authorList>
    </citation>
    <scope>NUCLEOTIDE SEQUENCE [LARGE SCALE GENOMIC DNA]</scope>
    <source>
        <strain evidence="2">cv. E1</strain>
        <tissue evidence="1">Leaf</tissue>
    </source>
</reference>
<comment type="caution">
    <text evidence="1">The sequence shown here is derived from an EMBL/GenBank/DDBJ whole genome shotgun (WGS) entry which is preliminary data.</text>
</comment>
<gene>
    <name evidence="1" type="ORF">J1N35_008057</name>
</gene>
<proteinExistence type="predicted"/>
<name>A0A9D3W7H4_9ROSI</name>
<dbReference type="AlphaFoldDB" id="A0A9D3W7H4"/>
<dbReference type="OrthoDB" id="1751786at2759"/>
<evidence type="ECO:0000313" key="2">
    <source>
        <dbReference type="Proteomes" id="UP000828251"/>
    </source>
</evidence>
<organism evidence="1 2">
    <name type="scientific">Gossypium stocksii</name>
    <dbReference type="NCBI Taxonomy" id="47602"/>
    <lineage>
        <taxon>Eukaryota</taxon>
        <taxon>Viridiplantae</taxon>
        <taxon>Streptophyta</taxon>
        <taxon>Embryophyta</taxon>
        <taxon>Tracheophyta</taxon>
        <taxon>Spermatophyta</taxon>
        <taxon>Magnoliopsida</taxon>
        <taxon>eudicotyledons</taxon>
        <taxon>Gunneridae</taxon>
        <taxon>Pentapetalae</taxon>
        <taxon>rosids</taxon>
        <taxon>malvids</taxon>
        <taxon>Malvales</taxon>
        <taxon>Malvaceae</taxon>
        <taxon>Malvoideae</taxon>
        <taxon>Gossypium</taxon>
    </lineage>
</organism>